<organism evidence="1">
    <name type="scientific">Rhizophora mucronata</name>
    <name type="common">Asiatic mangrove</name>
    <dbReference type="NCBI Taxonomy" id="61149"/>
    <lineage>
        <taxon>Eukaryota</taxon>
        <taxon>Viridiplantae</taxon>
        <taxon>Streptophyta</taxon>
        <taxon>Embryophyta</taxon>
        <taxon>Tracheophyta</taxon>
        <taxon>Spermatophyta</taxon>
        <taxon>Magnoliopsida</taxon>
        <taxon>eudicotyledons</taxon>
        <taxon>Gunneridae</taxon>
        <taxon>Pentapetalae</taxon>
        <taxon>rosids</taxon>
        <taxon>fabids</taxon>
        <taxon>Malpighiales</taxon>
        <taxon>Rhizophoraceae</taxon>
        <taxon>Rhizophora</taxon>
    </lineage>
</organism>
<dbReference type="AlphaFoldDB" id="A0A2P2J0G6"/>
<name>A0A2P2J0G6_RHIMU</name>
<sequence length="30" mass="3794">MSFKPRYLFLMILLQEVSFFQISRPWHLHQ</sequence>
<dbReference type="EMBL" id="GGEC01006505">
    <property type="protein sequence ID" value="MBW86988.1"/>
    <property type="molecule type" value="Transcribed_RNA"/>
</dbReference>
<protein>
    <submittedName>
        <fullName evidence="1">Uncharacterized protein</fullName>
    </submittedName>
</protein>
<proteinExistence type="predicted"/>
<reference evidence="1" key="1">
    <citation type="submission" date="2018-02" db="EMBL/GenBank/DDBJ databases">
        <title>Rhizophora mucronata_Transcriptome.</title>
        <authorList>
            <person name="Meera S.P."/>
            <person name="Sreeshan A."/>
            <person name="Augustine A."/>
        </authorList>
    </citation>
    <scope>NUCLEOTIDE SEQUENCE</scope>
    <source>
        <tissue evidence="1">Leaf</tissue>
    </source>
</reference>
<evidence type="ECO:0000313" key="1">
    <source>
        <dbReference type="EMBL" id="MBW86988.1"/>
    </source>
</evidence>
<accession>A0A2P2J0G6</accession>